<dbReference type="RefSeq" id="XP_025556884.1">
    <property type="nucleotide sequence ID" value="XM_025698827.1"/>
</dbReference>
<evidence type="ECO:0000313" key="20">
    <source>
        <dbReference type="EMBL" id="RAL17730.1"/>
    </source>
</evidence>
<evidence type="ECO:0000256" key="11">
    <source>
        <dbReference type="ARBA" id="ARBA00022840"/>
    </source>
</evidence>
<evidence type="ECO:0000256" key="5">
    <source>
        <dbReference type="ARBA" id="ARBA00013948"/>
    </source>
</evidence>
<dbReference type="GO" id="GO:0050684">
    <property type="term" value="P:regulation of mRNA processing"/>
    <property type="evidence" value="ECO:0007669"/>
    <property type="project" value="TreeGrafter"/>
</dbReference>
<dbReference type="Proteomes" id="UP000248961">
    <property type="component" value="Unassembled WGS sequence"/>
</dbReference>
<keyword evidence="8" id="KW-0808">Transferase</keyword>
<dbReference type="GO" id="GO:0000245">
    <property type="term" value="P:spliceosomal complex assembly"/>
    <property type="evidence" value="ECO:0007669"/>
    <property type="project" value="TreeGrafter"/>
</dbReference>
<protein>
    <recommendedName>
        <fullName evidence="6">EKC/KEOPS complex subunit BUD32</fullName>
        <ecNumber evidence="4">2.7.11.1</ecNumber>
    </recommendedName>
    <alternativeName>
        <fullName evidence="13 14">Atypical Serine/threonine protein kinase BUD32</fullName>
    </alternativeName>
    <alternativeName>
        <fullName evidence="5">EKC/KEOPS complex subunit bud32</fullName>
    </alternativeName>
</protein>
<evidence type="ECO:0000259" key="19">
    <source>
        <dbReference type="PROSITE" id="PS50011"/>
    </source>
</evidence>
<comment type="catalytic activity">
    <reaction evidence="15">
        <text>L-threonyl-[protein] + ATP = O-phospho-L-threonyl-[protein] + ADP + H(+)</text>
        <dbReference type="Rhea" id="RHEA:46608"/>
        <dbReference type="Rhea" id="RHEA-COMP:11060"/>
        <dbReference type="Rhea" id="RHEA-COMP:11605"/>
        <dbReference type="ChEBI" id="CHEBI:15378"/>
        <dbReference type="ChEBI" id="CHEBI:30013"/>
        <dbReference type="ChEBI" id="CHEBI:30616"/>
        <dbReference type="ChEBI" id="CHEBI:61977"/>
        <dbReference type="ChEBI" id="CHEBI:456216"/>
        <dbReference type="EC" id="2.7.11.1"/>
    </reaction>
</comment>
<dbReference type="InterPro" id="IPR008266">
    <property type="entry name" value="Tyr_kinase_AS"/>
</dbReference>
<dbReference type="STRING" id="1450537.A0A395IBZ5"/>
<evidence type="ECO:0000256" key="13">
    <source>
        <dbReference type="ARBA" id="ARBA00030980"/>
    </source>
</evidence>
<evidence type="ECO:0000256" key="1">
    <source>
        <dbReference type="ARBA" id="ARBA00003747"/>
    </source>
</evidence>
<evidence type="ECO:0000256" key="18">
    <source>
        <dbReference type="SAM" id="MobiDB-lite"/>
    </source>
</evidence>
<proteinExistence type="predicted"/>
<evidence type="ECO:0000256" key="12">
    <source>
        <dbReference type="ARBA" id="ARBA00022895"/>
    </source>
</evidence>
<dbReference type="GO" id="GO:0005524">
    <property type="term" value="F:ATP binding"/>
    <property type="evidence" value="ECO:0007669"/>
    <property type="project" value="UniProtKB-UniRule"/>
</dbReference>
<keyword evidence="12" id="KW-0779">Telomere</keyword>
<keyword evidence="12" id="KW-0158">Chromosome</keyword>
<evidence type="ECO:0000256" key="7">
    <source>
        <dbReference type="ARBA" id="ARBA00022527"/>
    </source>
</evidence>
<evidence type="ECO:0000256" key="6">
    <source>
        <dbReference type="ARBA" id="ARBA00019973"/>
    </source>
</evidence>
<evidence type="ECO:0000256" key="4">
    <source>
        <dbReference type="ARBA" id="ARBA00012513"/>
    </source>
</evidence>
<dbReference type="InterPro" id="IPR017441">
    <property type="entry name" value="Protein_kinase_ATP_BS"/>
</dbReference>
<name>A0A395IBZ5_ASPHC</name>
<keyword evidence="11 17" id="KW-0067">ATP-binding</keyword>
<reference evidence="20 21" key="1">
    <citation type="submission" date="2018-02" db="EMBL/GenBank/DDBJ databases">
        <title>The genomes of Aspergillus section Nigri reveals drivers in fungal speciation.</title>
        <authorList>
            <consortium name="DOE Joint Genome Institute"/>
            <person name="Vesth T.C."/>
            <person name="Nybo J."/>
            <person name="Theobald S."/>
            <person name="Brandl J."/>
            <person name="Frisvad J.C."/>
            <person name="Nielsen K.F."/>
            <person name="Lyhne E.K."/>
            <person name="Kogle M.E."/>
            <person name="Kuo A."/>
            <person name="Riley R."/>
            <person name="Clum A."/>
            <person name="Nolan M."/>
            <person name="Lipzen A."/>
            <person name="Salamov A."/>
            <person name="Henrissat B."/>
            <person name="Wiebenga A."/>
            <person name="De vries R.P."/>
            <person name="Grigoriev I.V."/>
            <person name="Mortensen U.H."/>
            <person name="Andersen M.R."/>
            <person name="Baker S.E."/>
        </authorList>
    </citation>
    <scope>NUCLEOTIDE SEQUENCE [LARGE SCALE GENOMIC DNA]</scope>
    <source>
        <strain evidence="20 21">CBS 101889</strain>
    </source>
</reference>
<evidence type="ECO:0000256" key="10">
    <source>
        <dbReference type="ARBA" id="ARBA00022777"/>
    </source>
</evidence>
<organism evidence="20 21">
    <name type="scientific">Aspergillus homomorphus (strain CBS 101889)</name>
    <dbReference type="NCBI Taxonomy" id="1450537"/>
    <lineage>
        <taxon>Eukaryota</taxon>
        <taxon>Fungi</taxon>
        <taxon>Dikarya</taxon>
        <taxon>Ascomycota</taxon>
        <taxon>Pezizomycotina</taxon>
        <taxon>Eurotiomycetes</taxon>
        <taxon>Eurotiomycetidae</taxon>
        <taxon>Eurotiales</taxon>
        <taxon>Aspergillaceae</taxon>
        <taxon>Aspergillus</taxon>
        <taxon>Aspergillus subgen. Circumdati</taxon>
    </lineage>
</organism>
<evidence type="ECO:0000256" key="3">
    <source>
        <dbReference type="ARBA" id="ARBA00011534"/>
    </source>
</evidence>
<comment type="subcellular location">
    <subcellularLocation>
        <location evidence="2">Chromosome</location>
        <location evidence="2">Telomere</location>
    </subcellularLocation>
</comment>
<accession>A0A395IBZ5</accession>
<dbReference type="OrthoDB" id="5979581at2759"/>
<sequence length="366" mass="40831">MTATDKMTDSPPSCVEEHLPKYKFDGERTREWEAERLGPHEMPDWYCPGGLHPVRLGDKFLDGRYEVVHKLGFGHTATVWLARDHSEGRHVAIKIHMASDSTEKETRESNALRALSSGKEDHPGRATVMTYLNEFTISGPNGSHRCLVMEFAGRPSCFPGYAPDIARAMVAQVLLGVDYIHSCGVGHGDVCTMNLLFRYENVAQMTTEELHSLWGRPRLLPFERLDGSPLGPEEPSYIISEARPQLPGTGTGPTDINVNFVVVDDARIAIADFGEAFLETEGREDLICNPAWRAPESIFHERVSTACDVWAAACLIWELLAATSKKLFCTEPLPNEDKILAGMVGVLGDFPERWWRQWEGRSALPL</sequence>
<evidence type="ECO:0000313" key="21">
    <source>
        <dbReference type="Proteomes" id="UP000248961"/>
    </source>
</evidence>
<comment type="function">
    <text evidence="1">Component of the EKC/KEOPS complex that is required for the formation of a threonylcarbamoyl group on adenosine at position 37 (t(6)A37) in tRNAs that read codons beginning with adenine. The complex is probably involved in the transfer of the threonylcarbamoyl moiety of threonylcarbamoyl-AMP (TC-AMP) to the N6 group of A37. BUD32 has ATPase activity in the context of the EKC/KEOPS complex and likely plays a supporting role to the catalytic subunit KAE1. The EKC/KEOPS complex also promotes both telomere uncapping and telomere elongation. The complex is required for efficient recruitment of transcriptional coactivators.</text>
</comment>
<dbReference type="PROSITE" id="PS50011">
    <property type="entry name" value="PROTEIN_KINASE_DOM"/>
    <property type="match status" value="1"/>
</dbReference>
<comment type="catalytic activity">
    <reaction evidence="16">
        <text>L-seryl-[protein] + ATP = O-phospho-L-seryl-[protein] + ADP + H(+)</text>
        <dbReference type="Rhea" id="RHEA:17989"/>
        <dbReference type="Rhea" id="RHEA-COMP:9863"/>
        <dbReference type="Rhea" id="RHEA-COMP:11604"/>
        <dbReference type="ChEBI" id="CHEBI:15378"/>
        <dbReference type="ChEBI" id="CHEBI:29999"/>
        <dbReference type="ChEBI" id="CHEBI:30616"/>
        <dbReference type="ChEBI" id="CHEBI:83421"/>
        <dbReference type="ChEBI" id="CHEBI:456216"/>
        <dbReference type="EC" id="2.7.11.1"/>
    </reaction>
</comment>
<dbReference type="EC" id="2.7.11.1" evidence="4"/>
<keyword evidence="9 17" id="KW-0547">Nucleotide-binding</keyword>
<dbReference type="Gene3D" id="3.30.200.20">
    <property type="entry name" value="Phosphorylase Kinase, domain 1"/>
    <property type="match status" value="1"/>
</dbReference>
<evidence type="ECO:0000256" key="17">
    <source>
        <dbReference type="PROSITE-ProRule" id="PRU10141"/>
    </source>
</evidence>
<comment type="subunit">
    <text evidence="3">Component of the EKC/KEOPS complex composed of at least BUD32, CGI121, GON7, KAE1 and PCC1; the whole complex dimerizes.</text>
</comment>
<keyword evidence="7" id="KW-0723">Serine/threonine-protein kinase</keyword>
<feature type="binding site" evidence="17">
    <location>
        <position position="94"/>
    </location>
    <ligand>
        <name>ATP</name>
        <dbReference type="ChEBI" id="CHEBI:30616"/>
    </ligand>
</feature>
<dbReference type="InterPro" id="IPR051334">
    <property type="entry name" value="SRPK"/>
</dbReference>
<evidence type="ECO:0000256" key="8">
    <source>
        <dbReference type="ARBA" id="ARBA00022679"/>
    </source>
</evidence>
<feature type="region of interest" description="Disordered" evidence="18">
    <location>
        <begin position="99"/>
        <end position="120"/>
    </location>
</feature>
<feature type="compositionally biased region" description="Basic and acidic residues" evidence="18">
    <location>
        <begin position="101"/>
        <end position="110"/>
    </location>
</feature>
<dbReference type="GO" id="GO:0000781">
    <property type="term" value="C:chromosome, telomeric region"/>
    <property type="evidence" value="ECO:0007669"/>
    <property type="project" value="UniProtKB-SubCell"/>
</dbReference>
<dbReference type="Gene3D" id="1.10.510.10">
    <property type="entry name" value="Transferase(Phosphotransferase) domain 1"/>
    <property type="match status" value="1"/>
</dbReference>
<evidence type="ECO:0000256" key="16">
    <source>
        <dbReference type="ARBA" id="ARBA00048679"/>
    </source>
</evidence>
<dbReference type="Pfam" id="PF00069">
    <property type="entry name" value="Pkinase"/>
    <property type="match status" value="2"/>
</dbReference>
<dbReference type="InterPro" id="IPR000719">
    <property type="entry name" value="Prot_kinase_dom"/>
</dbReference>
<keyword evidence="10 20" id="KW-0418">Kinase</keyword>
<dbReference type="GO" id="GO:0004674">
    <property type="term" value="F:protein serine/threonine kinase activity"/>
    <property type="evidence" value="ECO:0007669"/>
    <property type="project" value="UniProtKB-KW"/>
</dbReference>
<feature type="domain" description="Protein kinase" evidence="19">
    <location>
        <begin position="65"/>
        <end position="366"/>
    </location>
</feature>
<gene>
    <name evidence="20" type="ORF">BO97DRAFT_448267</name>
</gene>
<dbReference type="AlphaFoldDB" id="A0A395IBZ5"/>
<keyword evidence="21" id="KW-1185">Reference proteome</keyword>
<dbReference type="InterPro" id="IPR011009">
    <property type="entry name" value="Kinase-like_dom_sf"/>
</dbReference>
<evidence type="ECO:0000256" key="9">
    <source>
        <dbReference type="ARBA" id="ARBA00022741"/>
    </source>
</evidence>
<dbReference type="EMBL" id="KZ824267">
    <property type="protein sequence ID" value="RAL17730.1"/>
    <property type="molecule type" value="Genomic_DNA"/>
</dbReference>
<evidence type="ECO:0000256" key="14">
    <source>
        <dbReference type="ARBA" id="ARBA00033194"/>
    </source>
</evidence>
<dbReference type="PANTHER" id="PTHR47634:SF9">
    <property type="entry name" value="PROTEIN KINASE DOMAIN-CONTAINING PROTEIN-RELATED"/>
    <property type="match status" value="1"/>
</dbReference>
<evidence type="ECO:0000256" key="2">
    <source>
        <dbReference type="ARBA" id="ARBA00004574"/>
    </source>
</evidence>
<dbReference type="GeneID" id="37203116"/>
<dbReference type="SUPFAM" id="SSF56112">
    <property type="entry name" value="Protein kinase-like (PK-like)"/>
    <property type="match status" value="1"/>
</dbReference>
<dbReference type="PANTHER" id="PTHR47634">
    <property type="entry name" value="PROTEIN KINASE DOMAIN-CONTAINING PROTEIN-RELATED"/>
    <property type="match status" value="1"/>
</dbReference>
<evidence type="ECO:0000256" key="15">
    <source>
        <dbReference type="ARBA" id="ARBA00047899"/>
    </source>
</evidence>
<dbReference type="SMART" id="SM00220">
    <property type="entry name" value="S_TKc"/>
    <property type="match status" value="1"/>
</dbReference>
<dbReference type="VEuPathDB" id="FungiDB:BO97DRAFT_448267"/>
<dbReference type="PROSITE" id="PS00109">
    <property type="entry name" value="PROTEIN_KINASE_TYR"/>
    <property type="match status" value="1"/>
</dbReference>
<dbReference type="PROSITE" id="PS00107">
    <property type="entry name" value="PROTEIN_KINASE_ATP"/>
    <property type="match status" value="1"/>
</dbReference>